<feature type="coiled-coil region" evidence="1">
    <location>
        <begin position="315"/>
        <end position="342"/>
    </location>
</feature>
<evidence type="ECO:0000256" key="1">
    <source>
        <dbReference type="SAM" id="Coils"/>
    </source>
</evidence>
<dbReference type="Proteomes" id="UP000182034">
    <property type="component" value="Unassembled WGS sequence"/>
</dbReference>
<dbReference type="RefSeq" id="WP_072412935.1">
    <property type="nucleotide sequence ID" value="NZ_FPKW01000038.1"/>
</dbReference>
<gene>
    <name evidence="2" type="ORF">SAMN05216324_13816</name>
</gene>
<sequence length="349" mass="38856">MTKKTLKIIILLSMSIKMYTQTWNTAGNVAANNDFLGTTNAQRLTIKTNNNDRIVIDETDKQTFTGKFLFNGINHDMPLFTLSNYHTLHPVVKQGSTIQAITDYDLLNVQTIDVNSISFPSGQPNKKSHFKIAANGNVGINIEKPMASLHVHNGIIRVTGKNFAGGPMMIFGGDYQAQSGDWGIEYAKSTSLPSLSGLNFWKPAGSNNFGNYFLFLADNGNVGVGTDNPGSFKLAVEGKIGAREIKVTMNKPWPDYVFDSDHRLQALEELEMFVKENKHLPGIKSAALIKKDNGIDLGEMLTKHMEKIEEIYLYLIDLKKEVSLLKDENKRLKDDLGIVNKESLKSQKQ</sequence>
<reference evidence="3" key="1">
    <citation type="submission" date="2016-10" db="EMBL/GenBank/DDBJ databases">
        <authorList>
            <person name="Varghese N."/>
            <person name="Submissions S."/>
        </authorList>
    </citation>
    <scope>NUCLEOTIDE SEQUENCE [LARGE SCALE GENOMIC DNA]</scope>
    <source>
        <strain evidence="3">SUR2</strain>
    </source>
</reference>
<dbReference type="AlphaFoldDB" id="A0A1K2IXE7"/>
<name>A0A1K2IXE7_9FLAO</name>
<dbReference type="EMBL" id="FPKW01000038">
    <property type="protein sequence ID" value="SFZ97085.1"/>
    <property type="molecule type" value="Genomic_DNA"/>
</dbReference>
<accession>A0A1K2IXE7</accession>
<evidence type="ECO:0000313" key="2">
    <source>
        <dbReference type="EMBL" id="SFZ97085.1"/>
    </source>
</evidence>
<dbReference type="STRING" id="1612149.SAMN05216324_13816"/>
<protein>
    <recommendedName>
        <fullName evidence="4">Chaperone of endosialidase</fullName>
    </recommendedName>
</protein>
<organism evidence="2 3">
    <name type="scientific">Chryseobacterium limigenitum</name>
    <dbReference type="NCBI Taxonomy" id="1612149"/>
    <lineage>
        <taxon>Bacteria</taxon>
        <taxon>Pseudomonadati</taxon>
        <taxon>Bacteroidota</taxon>
        <taxon>Flavobacteriia</taxon>
        <taxon>Flavobacteriales</taxon>
        <taxon>Weeksellaceae</taxon>
        <taxon>Chryseobacterium group</taxon>
        <taxon>Chryseobacterium</taxon>
    </lineage>
</organism>
<evidence type="ECO:0000313" key="3">
    <source>
        <dbReference type="Proteomes" id="UP000182034"/>
    </source>
</evidence>
<keyword evidence="1" id="KW-0175">Coiled coil</keyword>
<keyword evidence="3" id="KW-1185">Reference proteome</keyword>
<proteinExistence type="predicted"/>
<evidence type="ECO:0008006" key="4">
    <source>
        <dbReference type="Google" id="ProtNLM"/>
    </source>
</evidence>